<dbReference type="RefSeq" id="WP_248268247.1">
    <property type="nucleotide sequence ID" value="NZ_CP096034.1"/>
</dbReference>
<comment type="subcellular location">
    <subcellularLocation>
        <location evidence="1 7">Cell membrane</location>
        <topology evidence="1 7">Multi-pass membrane protein</topology>
    </subcellularLocation>
</comment>
<keyword evidence="2 7" id="KW-0813">Transport</keyword>
<dbReference type="Proteomes" id="UP000830639">
    <property type="component" value="Chromosome"/>
</dbReference>
<keyword evidence="6 7" id="KW-0472">Membrane</keyword>
<feature type="transmembrane region" description="Helical" evidence="7">
    <location>
        <begin position="61"/>
        <end position="85"/>
    </location>
</feature>
<evidence type="ECO:0000313" key="9">
    <source>
        <dbReference type="EMBL" id="UPM55203.1"/>
    </source>
</evidence>
<evidence type="ECO:0000256" key="3">
    <source>
        <dbReference type="ARBA" id="ARBA00022475"/>
    </source>
</evidence>
<evidence type="ECO:0000256" key="2">
    <source>
        <dbReference type="ARBA" id="ARBA00022448"/>
    </source>
</evidence>
<dbReference type="EMBL" id="CP096034">
    <property type="protein sequence ID" value="UPM55203.1"/>
    <property type="molecule type" value="Genomic_DNA"/>
</dbReference>
<dbReference type="Pfam" id="PF00528">
    <property type="entry name" value="BPD_transp_1"/>
    <property type="match status" value="1"/>
</dbReference>
<feature type="domain" description="ABC transmembrane type-1" evidence="8">
    <location>
        <begin position="57"/>
        <end position="238"/>
    </location>
</feature>
<accession>A0ABY4JQR3</accession>
<keyword evidence="5 7" id="KW-1133">Transmembrane helix</keyword>
<proteinExistence type="inferred from homology"/>
<keyword evidence="3" id="KW-1003">Cell membrane</keyword>
<evidence type="ECO:0000259" key="8">
    <source>
        <dbReference type="PROSITE" id="PS50928"/>
    </source>
</evidence>
<sequence>MKFKNIKGWQPTVVILLFLICWQLSIKIWKIESWLLPGPIAIFKEGMKSTNSLLPHISSTIQLTIIGLLIGSLLGFLIAFLLHLIPGVREAFYPLLILSQNVPIIVLAPLLIIWFGFGVLPKLIIISLVCFFPVTVSALDGFRQTPSELLNYMKMAGASKSQIFWKVELPFSLPSIFSGLKISATYSVMGAVISEWLGAKSGIGVYMTLASSSFRTDRVFVSIFIIMFLSMLFFFLIVVIERFTVKWKVKGGKRK</sequence>
<evidence type="ECO:0000256" key="5">
    <source>
        <dbReference type="ARBA" id="ARBA00022989"/>
    </source>
</evidence>
<dbReference type="PROSITE" id="PS50928">
    <property type="entry name" value="ABC_TM1"/>
    <property type="match status" value="1"/>
</dbReference>
<feature type="transmembrane region" description="Helical" evidence="7">
    <location>
        <begin position="219"/>
        <end position="240"/>
    </location>
</feature>
<comment type="similarity">
    <text evidence="7">Belongs to the binding-protein-dependent transport system permease family.</text>
</comment>
<evidence type="ECO:0000256" key="6">
    <source>
        <dbReference type="ARBA" id="ARBA00023136"/>
    </source>
</evidence>
<organism evidence="9 10">
    <name type="scientific">Gottfriedia acidiceleris</name>
    <dbReference type="NCBI Taxonomy" id="371036"/>
    <lineage>
        <taxon>Bacteria</taxon>
        <taxon>Bacillati</taxon>
        <taxon>Bacillota</taxon>
        <taxon>Bacilli</taxon>
        <taxon>Bacillales</taxon>
        <taxon>Bacillaceae</taxon>
        <taxon>Gottfriedia</taxon>
    </lineage>
</organism>
<name>A0ABY4JQR3_9BACI</name>
<reference evidence="9 10" key="1">
    <citation type="submission" date="2022-04" db="EMBL/GenBank/DDBJ databases">
        <title>Mechanism of arsenic methylation and mitigation arsenic toxicity by Bacillus sp. LH14 from an Arsenic-Contaminated Paddy Soil.</title>
        <authorList>
            <person name="Wang D."/>
        </authorList>
    </citation>
    <scope>NUCLEOTIDE SEQUENCE [LARGE SCALE GENOMIC DNA]</scope>
    <source>
        <strain evidence="9 10">LH14</strain>
    </source>
</reference>
<evidence type="ECO:0000256" key="4">
    <source>
        <dbReference type="ARBA" id="ARBA00022692"/>
    </source>
</evidence>
<dbReference type="InterPro" id="IPR035906">
    <property type="entry name" value="MetI-like_sf"/>
</dbReference>
<evidence type="ECO:0000256" key="1">
    <source>
        <dbReference type="ARBA" id="ARBA00004651"/>
    </source>
</evidence>
<dbReference type="SUPFAM" id="SSF161098">
    <property type="entry name" value="MetI-like"/>
    <property type="match status" value="1"/>
</dbReference>
<dbReference type="CDD" id="cd06261">
    <property type="entry name" value="TM_PBP2"/>
    <property type="match status" value="1"/>
</dbReference>
<keyword evidence="10" id="KW-1185">Reference proteome</keyword>
<feature type="transmembrane region" description="Helical" evidence="7">
    <location>
        <begin position="12"/>
        <end position="29"/>
    </location>
</feature>
<dbReference type="PANTHER" id="PTHR30151">
    <property type="entry name" value="ALKANE SULFONATE ABC TRANSPORTER-RELATED, MEMBRANE SUBUNIT"/>
    <property type="match status" value="1"/>
</dbReference>
<dbReference type="Gene3D" id="1.10.3720.10">
    <property type="entry name" value="MetI-like"/>
    <property type="match status" value="1"/>
</dbReference>
<protein>
    <submittedName>
        <fullName evidence="9">ABC transporter permease</fullName>
    </submittedName>
</protein>
<evidence type="ECO:0000256" key="7">
    <source>
        <dbReference type="RuleBase" id="RU363032"/>
    </source>
</evidence>
<keyword evidence="4 7" id="KW-0812">Transmembrane</keyword>
<feature type="transmembrane region" description="Helical" evidence="7">
    <location>
        <begin position="92"/>
        <end position="117"/>
    </location>
</feature>
<dbReference type="InterPro" id="IPR000515">
    <property type="entry name" value="MetI-like"/>
</dbReference>
<feature type="transmembrane region" description="Helical" evidence="7">
    <location>
        <begin position="123"/>
        <end position="142"/>
    </location>
</feature>
<gene>
    <name evidence="9" type="ORF">MY490_05010</name>
</gene>
<evidence type="ECO:0000313" key="10">
    <source>
        <dbReference type="Proteomes" id="UP000830639"/>
    </source>
</evidence>
<dbReference type="PANTHER" id="PTHR30151:SF20">
    <property type="entry name" value="ABC TRANSPORTER PERMEASE PROTEIN HI_0355-RELATED"/>
    <property type="match status" value="1"/>
</dbReference>